<organism evidence="2 3">
    <name type="scientific">Dehalococcoides mccartyi</name>
    <dbReference type="NCBI Taxonomy" id="61435"/>
    <lineage>
        <taxon>Bacteria</taxon>
        <taxon>Bacillati</taxon>
        <taxon>Chloroflexota</taxon>
        <taxon>Dehalococcoidia</taxon>
        <taxon>Dehalococcoidales</taxon>
        <taxon>Dehalococcoidaceae</taxon>
        <taxon>Dehalococcoides</taxon>
    </lineage>
</organism>
<sequence length="176" mass="19480">MPYTMAPEGYRALLIGSATSIEDLGTFAPLEERANEGAFFLMRLDLTDLPSVDSLNQLENSLIDAGVEMCPGYDHYVYAVQDEPVVYVVWQKGLAWIPIIVGILATTVLPPLLMAGIWLILPEEVKSLITGFINLGMMALVMFIMMQVMKPLTASTKEKPKKIEQAKQLETREASS</sequence>
<dbReference type="EMBL" id="JGYD01000011">
    <property type="protein sequence ID" value="KSV18413.1"/>
    <property type="molecule type" value="Genomic_DNA"/>
</dbReference>
<evidence type="ECO:0000313" key="3">
    <source>
        <dbReference type="Proteomes" id="UP000053577"/>
    </source>
</evidence>
<accession>A0A0V8M3Q2</accession>
<proteinExistence type="predicted"/>
<keyword evidence="1" id="KW-0472">Membrane</keyword>
<evidence type="ECO:0000256" key="1">
    <source>
        <dbReference type="SAM" id="Phobius"/>
    </source>
</evidence>
<dbReference type="AlphaFoldDB" id="A0A0V8M3Q2"/>
<feature type="transmembrane region" description="Helical" evidence="1">
    <location>
        <begin position="127"/>
        <end position="149"/>
    </location>
</feature>
<reference evidence="2 3" key="1">
    <citation type="journal article" date="2015" name="Sci. Rep.">
        <title>A comparative genomics and reductive dehalogenase gene transcription study of two chloroethene-respiring bacteria, Dehalococcoides mccartyi strains MB and 11a.</title>
        <authorList>
            <person name="Low A."/>
            <person name="Shen Z."/>
            <person name="Cheng D."/>
            <person name="Rogers M.J."/>
            <person name="Lee P.K."/>
            <person name="He J."/>
        </authorList>
    </citation>
    <scope>NUCLEOTIDE SEQUENCE [LARGE SCALE GENOMIC DNA]</scope>
    <source>
        <strain evidence="2 3">MB</strain>
    </source>
</reference>
<comment type="caution">
    <text evidence="2">The sequence shown here is derived from an EMBL/GenBank/DDBJ whole genome shotgun (WGS) entry which is preliminary data.</text>
</comment>
<name>A0A0V8M3Q2_9CHLR</name>
<dbReference type="PATRIC" id="fig|61435.5.peg.629"/>
<evidence type="ECO:0000313" key="2">
    <source>
        <dbReference type="EMBL" id="KSV18413.1"/>
    </source>
</evidence>
<protein>
    <submittedName>
        <fullName evidence="2">Uncharacterized protein</fullName>
    </submittedName>
</protein>
<feature type="transmembrane region" description="Helical" evidence="1">
    <location>
        <begin position="94"/>
        <end position="121"/>
    </location>
</feature>
<dbReference type="Proteomes" id="UP000053577">
    <property type="component" value="Unassembled WGS sequence"/>
</dbReference>
<keyword evidence="1" id="KW-1133">Transmembrane helix</keyword>
<dbReference type="RefSeq" id="WP_058292365.1">
    <property type="nucleotide sequence ID" value="NZ_JGYD01000011.1"/>
</dbReference>
<dbReference type="OrthoDB" id="166434at2"/>
<gene>
    <name evidence="2" type="ORF">DA01_03135</name>
</gene>
<keyword evidence="1" id="KW-0812">Transmembrane</keyword>